<evidence type="ECO:0000256" key="1">
    <source>
        <dbReference type="ARBA" id="ARBA00022679"/>
    </source>
</evidence>
<dbReference type="AlphaFoldDB" id="A0A1C5HUH5"/>
<dbReference type="EMBL" id="FMDN01000006">
    <property type="protein sequence ID" value="SCG49649.1"/>
    <property type="molecule type" value="Genomic_DNA"/>
</dbReference>
<dbReference type="CDD" id="cd02440">
    <property type="entry name" value="AdoMet_MTases"/>
    <property type="match status" value="1"/>
</dbReference>
<dbReference type="PANTHER" id="PTHR43861:SF3">
    <property type="entry name" value="PUTATIVE (AFU_ORTHOLOGUE AFUA_2G14390)-RELATED"/>
    <property type="match status" value="1"/>
</dbReference>
<gene>
    <name evidence="3" type="ORF">GA0070560_10658</name>
</gene>
<evidence type="ECO:0000259" key="2">
    <source>
        <dbReference type="Pfam" id="PF13649"/>
    </source>
</evidence>
<reference evidence="4" key="1">
    <citation type="submission" date="2016-06" db="EMBL/GenBank/DDBJ databases">
        <authorList>
            <person name="Varghese N."/>
        </authorList>
    </citation>
    <scope>NUCLEOTIDE SEQUENCE [LARGE SCALE GENOMIC DNA]</scope>
    <source>
        <strain evidence="4">DSM 43171</strain>
    </source>
</reference>
<keyword evidence="1 3" id="KW-0808">Transferase</keyword>
<evidence type="ECO:0000313" key="3">
    <source>
        <dbReference type="EMBL" id="SCG49649.1"/>
    </source>
</evidence>
<protein>
    <submittedName>
        <fullName evidence="3">Methyltransferase domain-containing protein</fullName>
    </submittedName>
</protein>
<keyword evidence="4" id="KW-1185">Reference proteome</keyword>
<dbReference type="InterPro" id="IPR029063">
    <property type="entry name" value="SAM-dependent_MTases_sf"/>
</dbReference>
<dbReference type="Gene3D" id="3.40.50.150">
    <property type="entry name" value="Vaccinia Virus protein VP39"/>
    <property type="match status" value="1"/>
</dbReference>
<dbReference type="STRING" id="47864.GA0070560_10658"/>
<name>A0A1C5HUH5_9ACTN</name>
<keyword evidence="3" id="KW-0489">Methyltransferase</keyword>
<accession>A0A1C5HUH5</accession>
<dbReference type="Pfam" id="PF13649">
    <property type="entry name" value="Methyltransf_25"/>
    <property type="match status" value="1"/>
</dbReference>
<dbReference type="GO" id="GO:0008168">
    <property type="term" value="F:methyltransferase activity"/>
    <property type="evidence" value="ECO:0007669"/>
    <property type="project" value="UniProtKB-KW"/>
</dbReference>
<organism evidence="3 4">
    <name type="scientific">Micromonospora halophytica</name>
    <dbReference type="NCBI Taxonomy" id="47864"/>
    <lineage>
        <taxon>Bacteria</taxon>
        <taxon>Bacillati</taxon>
        <taxon>Actinomycetota</taxon>
        <taxon>Actinomycetes</taxon>
        <taxon>Micromonosporales</taxon>
        <taxon>Micromonosporaceae</taxon>
        <taxon>Micromonospora</taxon>
    </lineage>
</organism>
<feature type="domain" description="Methyltransferase" evidence="2">
    <location>
        <begin position="50"/>
        <end position="141"/>
    </location>
</feature>
<dbReference type="Proteomes" id="UP000199408">
    <property type="component" value="Unassembled WGS sequence"/>
</dbReference>
<proteinExistence type="predicted"/>
<dbReference type="GO" id="GO:0032259">
    <property type="term" value="P:methylation"/>
    <property type="evidence" value="ECO:0007669"/>
    <property type="project" value="UniProtKB-KW"/>
</dbReference>
<sequence>MGRARVAYNHGMDSNDWDARYAASPELVWTAEPNRFVVEAVADLPPGDALDLAAGEGRNAVWLAGRGWRVTAVDFSPVAVDRGRDLAARRGVPVRWRVGDVTTDRPEPSRYDLVVVAYLHLPPAQFAAALAGARAALRPGGTIVVVGHDRANLDGGVGGPRDPEILLTPEAVVAGLDGLPVERADTVRRTVTVDDTTRDALDTLVVARRPA</sequence>
<dbReference type="SUPFAM" id="SSF53335">
    <property type="entry name" value="S-adenosyl-L-methionine-dependent methyltransferases"/>
    <property type="match status" value="1"/>
</dbReference>
<dbReference type="PANTHER" id="PTHR43861">
    <property type="entry name" value="TRANS-ACONITATE 2-METHYLTRANSFERASE-RELATED"/>
    <property type="match status" value="1"/>
</dbReference>
<evidence type="ECO:0000313" key="4">
    <source>
        <dbReference type="Proteomes" id="UP000199408"/>
    </source>
</evidence>
<dbReference type="InterPro" id="IPR041698">
    <property type="entry name" value="Methyltransf_25"/>
</dbReference>